<dbReference type="GO" id="GO:0005856">
    <property type="term" value="C:cytoskeleton"/>
    <property type="evidence" value="ECO:0007669"/>
    <property type="project" value="TreeGrafter"/>
</dbReference>
<proteinExistence type="inferred from homology"/>
<evidence type="ECO:0000313" key="4">
    <source>
        <dbReference type="EMBL" id="MBB5069412.1"/>
    </source>
</evidence>
<evidence type="ECO:0000313" key="5">
    <source>
        <dbReference type="Proteomes" id="UP000580474"/>
    </source>
</evidence>
<dbReference type="PANTHER" id="PTHR10672:SF3">
    <property type="entry name" value="PROTEIN HU-LI TAI SHAO"/>
    <property type="match status" value="1"/>
</dbReference>
<evidence type="ECO:0000256" key="2">
    <source>
        <dbReference type="SAM" id="MobiDB-lite"/>
    </source>
</evidence>
<feature type="compositionally biased region" description="Polar residues" evidence="2">
    <location>
        <begin position="1"/>
        <end position="11"/>
    </location>
</feature>
<dbReference type="EMBL" id="JACHIV010000001">
    <property type="protein sequence ID" value="MBB5069412.1"/>
    <property type="molecule type" value="Genomic_DNA"/>
</dbReference>
<dbReference type="Proteomes" id="UP000580474">
    <property type="component" value="Unassembled WGS sequence"/>
</dbReference>
<protein>
    <submittedName>
        <fullName evidence="4">Ribulose-5-phosphate 4-epimerase/fuculose-1-phosphate aldolase</fullName>
    </submittedName>
</protein>
<comment type="similarity">
    <text evidence="1">Belongs to the aldolase class II family.</text>
</comment>
<evidence type="ECO:0000259" key="3">
    <source>
        <dbReference type="SMART" id="SM01007"/>
    </source>
</evidence>
<dbReference type="NCBIfam" id="NF004855">
    <property type="entry name" value="PRK06208.1"/>
    <property type="match status" value="1"/>
</dbReference>
<reference evidence="4 5" key="1">
    <citation type="submission" date="2020-08" db="EMBL/GenBank/DDBJ databases">
        <title>Sequencing the genomes of 1000 actinobacteria strains.</title>
        <authorList>
            <person name="Klenk H.-P."/>
        </authorList>
    </citation>
    <scope>NUCLEOTIDE SEQUENCE [LARGE SCALE GENOMIC DNA]</scope>
    <source>
        <strain evidence="4 5">DSM 45582</strain>
    </source>
</reference>
<feature type="domain" description="Class II aldolase/adducin N-terminal" evidence="3">
    <location>
        <begin position="42"/>
        <end position="222"/>
    </location>
</feature>
<name>A0A840NJT0_9PSEU</name>
<evidence type="ECO:0000256" key="1">
    <source>
        <dbReference type="ARBA" id="ARBA00037961"/>
    </source>
</evidence>
<dbReference type="FunFam" id="3.40.225.10:FF:000009">
    <property type="entry name" value="Class II aldolase/adducin N-terminal"/>
    <property type="match status" value="1"/>
</dbReference>
<dbReference type="InterPro" id="IPR036409">
    <property type="entry name" value="Aldolase_II/adducin_N_sf"/>
</dbReference>
<dbReference type="Pfam" id="PF00596">
    <property type="entry name" value="Aldolase_II"/>
    <property type="match status" value="1"/>
</dbReference>
<sequence>MTATAPSSQLSEFARNLRPRTNTFPPRPKFDSVEDERLFRKQRLVAGFRIFGKLGYNEGAAGHITVRDPELTDHFWVNPLGRAFSRIKASDLLLVNHDGEIVHGDHPVNQAAFAIHSQIHRAHPHLDAAAHSHSIWGKALAALGTELLPISQDGAQFYGDNVIVPDFSGVVLDLEEGRRIAETLGQRRVAILANHGLLTVGRSVEEAVSLYVAAERNAKTQILASSAGEPQLIPDDIARHTHEQYSRHADPGWVTFAPLYEEIVHEQPDLLD</sequence>
<dbReference type="GO" id="GO:0051015">
    <property type="term" value="F:actin filament binding"/>
    <property type="evidence" value="ECO:0007669"/>
    <property type="project" value="TreeGrafter"/>
</dbReference>
<keyword evidence="5" id="KW-1185">Reference proteome</keyword>
<dbReference type="InterPro" id="IPR051017">
    <property type="entry name" value="Aldolase-II_Adducin_sf"/>
</dbReference>
<dbReference type="SUPFAM" id="SSF53639">
    <property type="entry name" value="AraD/HMP-PK domain-like"/>
    <property type="match status" value="1"/>
</dbReference>
<comment type="caution">
    <text evidence="4">The sequence shown here is derived from an EMBL/GenBank/DDBJ whole genome shotgun (WGS) entry which is preliminary data.</text>
</comment>
<gene>
    <name evidence="4" type="ORF">BJ969_002500</name>
</gene>
<dbReference type="PANTHER" id="PTHR10672">
    <property type="entry name" value="ADDUCIN"/>
    <property type="match status" value="1"/>
</dbReference>
<feature type="region of interest" description="Disordered" evidence="2">
    <location>
        <begin position="1"/>
        <end position="29"/>
    </location>
</feature>
<dbReference type="InterPro" id="IPR001303">
    <property type="entry name" value="Aldolase_II/adducin_N"/>
</dbReference>
<dbReference type="SMART" id="SM01007">
    <property type="entry name" value="Aldolase_II"/>
    <property type="match status" value="1"/>
</dbReference>
<accession>A0A840NJT0</accession>
<organism evidence="4 5">
    <name type="scientific">Saccharopolyspora gloriosae</name>
    <dbReference type="NCBI Taxonomy" id="455344"/>
    <lineage>
        <taxon>Bacteria</taxon>
        <taxon>Bacillati</taxon>
        <taxon>Actinomycetota</taxon>
        <taxon>Actinomycetes</taxon>
        <taxon>Pseudonocardiales</taxon>
        <taxon>Pseudonocardiaceae</taxon>
        <taxon>Saccharopolyspora</taxon>
    </lineage>
</organism>
<dbReference type="Gene3D" id="3.40.225.10">
    <property type="entry name" value="Class II aldolase/adducin N-terminal domain"/>
    <property type="match status" value="1"/>
</dbReference>
<dbReference type="AlphaFoldDB" id="A0A840NJT0"/>
<dbReference type="RefSeq" id="WP_184479102.1">
    <property type="nucleotide sequence ID" value="NZ_JACHIV010000001.1"/>
</dbReference>